<dbReference type="EMBL" id="HG994364">
    <property type="protein sequence ID" value="CAF2330681.1"/>
    <property type="molecule type" value="Genomic_DNA"/>
</dbReference>
<organism evidence="2">
    <name type="scientific">Brassica napus</name>
    <name type="common">Rape</name>
    <dbReference type="NCBI Taxonomy" id="3708"/>
    <lineage>
        <taxon>Eukaryota</taxon>
        <taxon>Viridiplantae</taxon>
        <taxon>Streptophyta</taxon>
        <taxon>Embryophyta</taxon>
        <taxon>Tracheophyta</taxon>
        <taxon>Spermatophyta</taxon>
        <taxon>Magnoliopsida</taxon>
        <taxon>eudicotyledons</taxon>
        <taxon>Gunneridae</taxon>
        <taxon>Pentapetalae</taxon>
        <taxon>rosids</taxon>
        <taxon>malvids</taxon>
        <taxon>Brassicales</taxon>
        <taxon>Brassicaceae</taxon>
        <taxon>Brassiceae</taxon>
        <taxon>Brassica</taxon>
    </lineage>
</organism>
<evidence type="ECO:0000313" key="2">
    <source>
        <dbReference type="EMBL" id="CAF2330681.1"/>
    </source>
</evidence>
<protein>
    <submittedName>
        <fullName evidence="2">(rape) hypothetical protein</fullName>
    </submittedName>
</protein>
<feature type="region of interest" description="Disordered" evidence="1">
    <location>
        <begin position="1"/>
        <end position="22"/>
    </location>
</feature>
<proteinExistence type="predicted"/>
<dbReference type="Proteomes" id="UP001295469">
    <property type="component" value="Chromosome A10"/>
</dbReference>
<sequence length="59" mass="6879">MQSPNSHKLERQTNRPTHSFSRRLCSLDRSFSPSKLCFFSSYRPPKLETTERGSIETMS</sequence>
<reference evidence="2" key="1">
    <citation type="submission" date="2021-01" db="EMBL/GenBank/DDBJ databases">
        <authorList>
            <consortium name="Genoscope - CEA"/>
            <person name="William W."/>
        </authorList>
    </citation>
    <scope>NUCLEOTIDE SEQUENCE</scope>
</reference>
<accession>A0A817B7G2</accession>
<gene>
    <name evidence="2" type="ORF">DARMORV10_A10P14310.1</name>
</gene>
<evidence type="ECO:0000256" key="1">
    <source>
        <dbReference type="SAM" id="MobiDB-lite"/>
    </source>
</evidence>
<name>A0A817B7G2_BRANA</name>
<dbReference type="AlphaFoldDB" id="A0A817B7G2"/>